<dbReference type="GO" id="GO:2001069">
    <property type="term" value="F:glycogen binding"/>
    <property type="evidence" value="ECO:0007669"/>
    <property type="project" value="TreeGrafter"/>
</dbReference>
<feature type="compositionally biased region" description="Basic and acidic residues" evidence="1">
    <location>
        <begin position="14"/>
        <end position="24"/>
    </location>
</feature>
<dbReference type="PANTHER" id="PTHR12307">
    <property type="entry name" value="PROTEIN PHOSPHATASE 1 REGULATORY SUBUNIT"/>
    <property type="match status" value="1"/>
</dbReference>
<feature type="compositionally biased region" description="Polar residues" evidence="1">
    <location>
        <begin position="737"/>
        <end position="747"/>
    </location>
</feature>
<keyword evidence="5" id="KW-1185">Reference proteome</keyword>
<dbReference type="GO" id="GO:0000164">
    <property type="term" value="C:protein phosphatase type 1 complex"/>
    <property type="evidence" value="ECO:0007669"/>
    <property type="project" value="TreeGrafter"/>
</dbReference>
<feature type="region of interest" description="Disordered" evidence="1">
    <location>
        <begin position="316"/>
        <end position="339"/>
    </location>
</feature>
<gene>
    <name evidence="4" type="ORF">PBY51_008912</name>
</gene>
<evidence type="ECO:0000313" key="4">
    <source>
        <dbReference type="EMBL" id="KAK5849259.1"/>
    </source>
</evidence>
<dbReference type="Proteomes" id="UP001346869">
    <property type="component" value="Unassembled WGS sequence"/>
</dbReference>
<feature type="region of interest" description="Disordered" evidence="1">
    <location>
        <begin position="528"/>
        <end position="550"/>
    </location>
</feature>
<feature type="region of interest" description="Disordered" evidence="1">
    <location>
        <begin position="1"/>
        <end position="47"/>
    </location>
</feature>
<keyword evidence="2" id="KW-0472">Membrane</keyword>
<keyword evidence="2" id="KW-1133">Transmembrane helix</keyword>
<evidence type="ECO:0000256" key="1">
    <source>
        <dbReference type="SAM" id="MobiDB-lite"/>
    </source>
</evidence>
<dbReference type="Gene3D" id="2.60.40.2440">
    <property type="entry name" value="Carbohydrate binding type-21 domain"/>
    <property type="match status" value="1"/>
</dbReference>
<accession>A0AAN7WXG4</accession>
<feature type="region of interest" description="Disordered" evidence="1">
    <location>
        <begin position="463"/>
        <end position="491"/>
    </location>
</feature>
<evidence type="ECO:0000259" key="3">
    <source>
        <dbReference type="PROSITE" id="PS51159"/>
    </source>
</evidence>
<feature type="compositionally biased region" description="Acidic residues" evidence="1">
    <location>
        <begin position="25"/>
        <end position="44"/>
    </location>
</feature>
<protein>
    <recommendedName>
        <fullName evidence="3">CBM21 domain-containing protein</fullName>
    </recommendedName>
</protein>
<reference evidence="4 5" key="1">
    <citation type="journal article" date="2023" name="Genes (Basel)">
        <title>Chromosome-Level Genome Assembly and Circadian Gene Repertoire of the Patagonia Blennie Eleginops maclovinus-The Closest Ancestral Proxy of Antarctic Cryonotothenioids.</title>
        <authorList>
            <person name="Cheng C.C."/>
            <person name="Rivera-Colon A.G."/>
            <person name="Minhas B.F."/>
            <person name="Wilson L."/>
            <person name="Rayamajhi N."/>
            <person name="Vargas-Chacoff L."/>
            <person name="Catchen J.M."/>
        </authorList>
    </citation>
    <scope>NUCLEOTIDE SEQUENCE [LARGE SCALE GENOMIC DNA]</scope>
    <source>
        <strain evidence="4">JMC-PN-2008</strain>
    </source>
</reference>
<evidence type="ECO:0000256" key="2">
    <source>
        <dbReference type="SAM" id="Phobius"/>
    </source>
</evidence>
<feature type="region of interest" description="Disordered" evidence="1">
    <location>
        <begin position="1238"/>
        <end position="1323"/>
    </location>
</feature>
<dbReference type="GO" id="GO:0008157">
    <property type="term" value="F:protein phosphatase 1 binding"/>
    <property type="evidence" value="ECO:0007669"/>
    <property type="project" value="TreeGrafter"/>
</dbReference>
<comment type="caution">
    <text evidence="4">The sequence shown here is derived from an EMBL/GenBank/DDBJ whole genome shotgun (WGS) entry which is preliminary data.</text>
</comment>
<keyword evidence="2" id="KW-0812">Transmembrane</keyword>
<name>A0AAN7WXG4_ELEMC</name>
<feature type="compositionally biased region" description="Basic and acidic residues" evidence="1">
    <location>
        <begin position="705"/>
        <end position="736"/>
    </location>
</feature>
<dbReference type="InterPro" id="IPR038175">
    <property type="entry name" value="CBM21_dom_sf"/>
</dbReference>
<feature type="compositionally biased region" description="Basic and acidic residues" evidence="1">
    <location>
        <begin position="270"/>
        <end position="283"/>
    </location>
</feature>
<dbReference type="PANTHER" id="PTHR12307:SF2">
    <property type="entry name" value="PROTEIN PHOSPHATASE 1 REGULATORY SUBUNIT 3A"/>
    <property type="match status" value="1"/>
</dbReference>
<organism evidence="4 5">
    <name type="scientific">Eleginops maclovinus</name>
    <name type="common">Patagonian blennie</name>
    <name type="synonym">Eleginus maclovinus</name>
    <dbReference type="NCBI Taxonomy" id="56733"/>
    <lineage>
        <taxon>Eukaryota</taxon>
        <taxon>Metazoa</taxon>
        <taxon>Chordata</taxon>
        <taxon>Craniata</taxon>
        <taxon>Vertebrata</taxon>
        <taxon>Euteleostomi</taxon>
        <taxon>Actinopterygii</taxon>
        <taxon>Neopterygii</taxon>
        <taxon>Teleostei</taxon>
        <taxon>Neoteleostei</taxon>
        <taxon>Acanthomorphata</taxon>
        <taxon>Eupercaria</taxon>
        <taxon>Perciformes</taxon>
        <taxon>Notothenioidei</taxon>
        <taxon>Eleginopidae</taxon>
        <taxon>Eleginops</taxon>
    </lineage>
</organism>
<feature type="compositionally biased region" description="Polar residues" evidence="1">
    <location>
        <begin position="539"/>
        <end position="550"/>
    </location>
</feature>
<reference evidence="4 5" key="2">
    <citation type="journal article" date="2023" name="Mol. Biol. Evol.">
        <title>Genomics of Secondarily Temperate Adaptation in the Only Non-Antarctic Icefish.</title>
        <authorList>
            <person name="Rivera-Colon A.G."/>
            <person name="Rayamajhi N."/>
            <person name="Minhas B.F."/>
            <person name="Madrigal G."/>
            <person name="Bilyk K.T."/>
            <person name="Yoon V."/>
            <person name="Hune M."/>
            <person name="Gregory S."/>
            <person name="Cheng C.H.C."/>
            <person name="Catchen J.M."/>
        </authorList>
    </citation>
    <scope>NUCLEOTIDE SEQUENCE [LARGE SCALE GENOMIC DNA]</scope>
    <source>
        <strain evidence="4">JMC-PN-2008</strain>
    </source>
</reference>
<dbReference type="EMBL" id="JAUZQC010000024">
    <property type="protein sequence ID" value="KAK5849259.1"/>
    <property type="molecule type" value="Genomic_DNA"/>
</dbReference>
<feature type="transmembrane region" description="Helical" evidence="2">
    <location>
        <begin position="1341"/>
        <end position="1364"/>
    </location>
</feature>
<dbReference type="InterPro" id="IPR005036">
    <property type="entry name" value="CBM21_dom"/>
</dbReference>
<feature type="region of interest" description="Disordered" evidence="1">
    <location>
        <begin position="688"/>
        <end position="749"/>
    </location>
</feature>
<dbReference type="GO" id="GO:0005979">
    <property type="term" value="P:regulation of glycogen biosynthetic process"/>
    <property type="evidence" value="ECO:0007669"/>
    <property type="project" value="TreeGrafter"/>
</dbReference>
<feature type="compositionally biased region" description="Basic and acidic residues" evidence="1">
    <location>
        <begin position="1271"/>
        <end position="1316"/>
    </location>
</feature>
<dbReference type="PROSITE" id="PS51159">
    <property type="entry name" value="CBM21"/>
    <property type="match status" value="1"/>
</dbReference>
<feature type="domain" description="CBM21" evidence="3">
    <location>
        <begin position="109"/>
        <end position="219"/>
    </location>
</feature>
<dbReference type="CDD" id="cd22255">
    <property type="entry name" value="PBD_PPP1R3A"/>
    <property type="match status" value="1"/>
</dbReference>
<sequence length="1402" mass="157751">MEGTFIQPMEEDGADMHEEMKINGEEEEGEMEDSEEETDEDSEPEPPHVIRRKVSFADAFGLNLVSVKEFDNVTESEVSQPPVSEATPLLEEFYMSCLFTVPSSPEELDQRLQAQMVELESMELLPGTSTLRGNVRVVNLCYTKSVYARMTLDRWMSHFDLLAEYVPGSSDRKTDRFTFMYTLVPPFEREGARVEICLRYETSMGNFWANNAGMNYALFCHQKGHVKEQGFLVQEESHTYKSKRSCLRAIMRGSAEENTREISTTSTAAAEREAEEASRRDSTDTQSLINREEHETLVDSINSRHRAARLSRVKDYLSQRSQHVPKAHSHDSANSRGVSAQWGDSASFLQKRHKKQSNASPQVLTYHQIPLLTLDWNNDKAHEWGAREKGDIWTGTANMTLSKASEENIENAPPVNDMWEAFSNGTDDSRDEETSVCDAWQAFLNGPSCTEHSGIPESEWLQTAASVSPSNDKEPNAQNTASSQEQEFQVGTDTPTTLHTLAVCQLLSDSLPANVALNTEDLQPAEACVSSPRHDNTVTRDTSQRSQTNSITDSTRIYCLEGATQVSEGSVDSSTECHEHTIWGQGSEDIIRGAEGIGRDEPFTPCTDDLVTSSGESETTDMTAVPESQNATVNDRISQGATLDEGLSSSREGEVTGTALSMMDDKLAFTGTIRKGTKDGERFVFSTSRQGGEEGMVNSCTENKASTDEEIFRPQKREESEISQRCADEMQREEFRQNQNSENPLQENENEIRLVQENADESNRSNTSEEQFTQILIMPSEFQLDESEREDVASNSKASEVFKKTEIEPSYCTRDETKRLIGAEVGMVKVLNEEHNDPAFKHGSMENILLELETGVVSNQREKESSSRDGIIEEQQETIVTYDGKEKVFQDVHDTLGTFSTDKCNTYPVEVVEMRWTHSQDDMKGHREDVGCEISPEEVTENKKNIAKKDTLAELQHQPETLERRVECMSHRDTDESMGIGELKIEVLEDLMGNVENPQGERKNAPADLKELELSAEVESSTRVEHRRLSEGTKDPVTAENTVALEVIESDEMFIERFGEDLITGIWEEVFGGRNPAYNRDTGIVDGLGGKQKVKPDITQDCLFEKDFNDVFSLTELPTDQNSSPCRGLGKTLATESKEFSPIESLSLTTAEQTNLPSETQTDLNTSAHLSKDFSSIVAAQTSRESFTQIKERSVTCRETSRQIKRFGEDLIGRIWDDVFGRREQASKRDTDIVQRMGGKLTGKPDVTPDCLSEKDSNGAFDYGASSLTELSKERNPKEQENCTQMKERPVTRQETGTQREEVVHREGLNRSETSSHKHLSSSSDRLQESDRVAWWIKLNLLRVITGFLICVLLVAGFFCIVFLYDFPAFFALYTFSLCWWFYKWKRHRVKTNKGMVGLAES</sequence>
<feature type="region of interest" description="Disordered" evidence="1">
    <location>
        <begin position="255"/>
        <end position="303"/>
    </location>
</feature>
<dbReference type="Pfam" id="PF03370">
    <property type="entry name" value="CBM_21"/>
    <property type="match status" value="1"/>
</dbReference>
<dbReference type="InterPro" id="IPR050782">
    <property type="entry name" value="PP1_regulatory_subunit_3"/>
</dbReference>
<proteinExistence type="predicted"/>
<evidence type="ECO:0000313" key="5">
    <source>
        <dbReference type="Proteomes" id="UP001346869"/>
    </source>
</evidence>